<dbReference type="SMR" id="A2EW24"/>
<evidence type="ECO:0000313" key="3">
    <source>
        <dbReference type="Proteomes" id="UP000001542"/>
    </source>
</evidence>
<name>A2EW24_TRIV3</name>
<dbReference type="InParanoid" id="A2EW24"/>
<proteinExistence type="predicted"/>
<protein>
    <submittedName>
        <fullName evidence="2">Uncharacterized protein</fullName>
    </submittedName>
</protein>
<evidence type="ECO:0000313" key="2">
    <source>
        <dbReference type="EMBL" id="EAY03172.1"/>
    </source>
</evidence>
<keyword evidence="3" id="KW-1185">Reference proteome</keyword>
<gene>
    <name evidence="2" type="ORF">TVAG_345460</name>
</gene>
<dbReference type="VEuPathDB" id="TrichDB:TVAGG3_0120770"/>
<sequence>MSDKKFHKIKIHVQTFDVNRFDRNGMLIEKQVKASPSQSKPAPRPRNTPRQLQRLQLMQDRENYMSIVDKIIEEQGGE</sequence>
<dbReference type="KEGG" id="tva:4761014"/>
<dbReference type="RefSeq" id="XP_001315395.1">
    <property type="nucleotide sequence ID" value="XM_001315360.1"/>
</dbReference>
<dbReference type="AlphaFoldDB" id="A2EW24"/>
<accession>A2EW24</accession>
<dbReference type="EMBL" id="DS113513">
    <property type="protein sequence ID" value="EAY03172.1"/>
    <property type="molecule type" value="Genomic_DNA"/>
</dbReference>
<dbReference type="VEuPathDB" id="TrichDB:TVAG_345460"/>
<reference evidence="2" key="2">
    <citation type="journal article" date="2007" name="Science">
        <title>Draft genome sequence of the sexually transmitted pathogen Trichomonas vaginalis.</title>
        <authorList>
            <person name="Carlton J.M."/>
            <person name="Hirt R.P."/>
            <person name="Silva J.C."/>
            <person name="Delcher A.L."/>
            <person name="Schatz M."/>
            <person name="Zhao Q."/>
            <person name="Wortman J.R."/>
            <person name="Bidwell S.L."/>
            <person name="Alsmark U.C.M."/>
            <person name="Besteiro S."/>
            <person name="Sicheritz-Ponten T."/>
            <person name="Noel C.J."/>
            <person name="Dacks J.B."/>
            <person name="Foster P.G."/>
            <person name="Simillion C."/>
            <person name="Van de Peer Y."/>
            <person name="Miranda-Saavedra D."/>
            <person name="Barton G.J."/>
            <person name="Westrop G.D."/>
            <person name="Mueller S."/>
            <person name="Dessi D."/>
            <person name="Fiori P.L."/>
            <person name="Ren Q."/>
            <person name="Paulsen I."/>
            <person name="Zhang H."/>
            <person name="Bastida-Corcuera F.D."/>
            <person name="Simoes-Barbosa A."/>
            <person name="Brown M.T."/>
            <person name="Hayes R.D."/>
            <person name="Mukherjee M."/>
            <person name="Okumura C.Y."/>
            <person name="Schneider R."/>
            <person name="Smith A.J."/>
            <person name="Vanacova S."/>
            <person name="Villalvazo M."/>
            <person name="Haas B.J."/>
            <person name="Pertea M."/>
            <person name="Feldblyum T.V."/>
            <person name="Utterback T.R."/>
            <person name="Shu C.L."/>
            <person name="Osoegawa K."/>
            <person name="de Jong P.J."/>
            <person name="Hrdy I."/>
            <person name="Horvathova L."/>
            <person name="Zubacova Z."/>
            <person name="Dolezal P."/>
            <person name="Malik S.B."/>
            <person name="Logsdon J.M. Jr."/>
            <person name="Henze K."/>
            <person name="Gupta A."/>
            <person name="Wang C.C."/>
            <person name="Dunne R.L."/>
            <person name="Upcroft J.A."/>
            <person name="Upcroft P."/>
            <person name="White O."/>
            <person name="Salzberg S.L."/>
            <person name="Tang P."/>
            <person name="Chiu C.-H."/>
            <person name="Lee Y.-S."/>
            <person name="Embley T.M."/>
            <person name="Coombs G.H."/>
            <person name="Mottram J.C."/>
            <person name="Tachezy J."/>
            <person name="Fraser-Liggett C.M."/>
            <person name="Johnson P.J."/>
        </authorList>
    </citation>
    <scope>NUCLEOTIDE SEQUENCE [LARGE SCALE GENOMIC DNA]</scope>
    <source>
        <strain evidence="2">G3</strain>
    </source>
</reference>
<feature type="region of interest" description="Disordered" evidence="1">
    <location>
        <begin position="31"/>
        <end position="51"/>
    </location>
</feature>
<dbReference type="Proteomes" id="UP000001542">
    <property type="component" value="Unassembled WGS sequence"/>
</dbReference>
<evidence type="ECO:0000256" key="1">
    <source>
        <dbReference type="SAM" id="MobiDB-lite"/>
    </source>
</evidence>
<organism evidence="2 3">
    <name type="scientific">Trichomonas vaginalis (strain ATCC PRA-98 / G3)</name>
    <dbReference type="NCBI Taxonomy" id="412133"/>
    <lineage>
        <taxon>Eukaryota</taxon>
        <taxon>Metamonada</taxon>
        <taxon>Parabasalia</taxon>
        <taxon>Trichomonadida</taxon>
        <taxon>Trichomonadidae</taxon>
        <taxon>Trichomonas</taxon>
    </lineage>
</organism>
<reference evidence="2" key="1">
    <citation type="submission" date="2006-10" db="EMBL/GenBank/DDBJ databases">
        <authorList>
            <person name="Amadeo P."/>
            <person name="Zhao Q."/>
            <person name="Wortman J."/>
            <person name="Fraser-Liggett C."/>
            <person name="Carlton J."/>
        </authorList>
    </citation>
    <scope>NUCLEOTIDE SEQUENCE</scope>
    <source>
        <strain evidence="2">G3</strain>
    </source>
</reference>